<name>A0A7W9BG14_9SPHN</name>
<dbReference type="RefSeq" id="WP_184059820.1">
    <property type="nucleotide sequence ID" value="NZ_JACIJK010000011.1"/>
</dbReference>
<dbReference type="EMBL" id="JACIJK010000011">
    <property type="protein sequence ID" value="MBB5716493.1"/>
    <property type="molecule type" value="Genomic_DNA"/>
</dbReference>
<accession>A0A7W9BG14</accession>
<evidence type="ECO:0000313" key="1">
    <source>
        <dbReference type="EMBL" id="MBB5716493.1"/>
    </source>
</evidence>
<organism evidence="1 2">
    <name type="scientific">Sphingomonas aerophila</name>
    <dbReference type="NCBI Taxonomy" id="1344948"/>
    <lineage>
        <taxon>Bacteria</taxon>
        <taxon>Pseudomonadati</taxon>
        <taxon>Pseudomonadota</taxon>
        <taxon>Alphaproteobacteria</taxon>
        <taxon>Sphingomonadales</taxon>
        <taxon>Sphingomonadaceae</taxon>
        <taxon>Sphingomonas</taxon>
    </lineage>
</organism>
<keyword evidence="2" id="KW-1185">Reference proteome</keyword>
<dbReference type="Proteomes" id="UP000546200">
    <property type="component" value="Unassembled WGS sequence"/>
</dbReference>
<comment type="caution">
    <text evidence="1">The sequence shown here is derived from an EMBL/GenBank/DDBJ whole genome shotgun (WGS) entry which is preliminary data.</text>
</comment>
<reference evidence="1 2" key="1">
    <citation type="submission" date="2020-08" db="EMBL/GenBank/DDBJ databases">
        <title>Genomic Encyclopedia of Type Strains, Phase IV (KMG-IV): sequencing the most valuable type-strain genomes for metagenomic binning, comparative biology and taxonomic classification.</title>
        <authorList>
            <person name="Goeker M."/>
        </authorList>
    </citation>
    <scope>NUCLEOTIDE SEQUENCE [LARGE SCALE GENOMIC DNA]</scope>
    <source>
        <strain evidence="1 2">DSM 100044</strain>
    </source>
</reference>
<evidence type="ECO:0000313" key="2">
    <source>
        <dbReference type="Proteomes" id="UP000546200"/>
    </source>
</evidence>
<protein>
    <submittedName>
        <fullName evidence="1">Uncharacterized protein</fullName>
    </submittedName>
</protein>
<gene>
    <name evidence="1" type="ORF">FHS94_003359</name>
</gene>
<sequence length="456" mass="48206">MAGLTDMEELIASVPEKDIATYLREAFICYGAGAYRGCIVLVHTALFEGLRMKLHAVSSSNAAAKAVLSVIEPDAAAQKVFEQKLIDQMRTNAIITQLESDILVQLNKQRNKAAHPSGHLVTAEEARYVFSEAVQKFLSQPIRQTSVLVDAIVARLPDPNFFPSSMMPDIALVVDQETENLDQAAMPELLAKIAGLHGGTDQTASANAVKFVLALAGRKQPATRATIVKRFVTPKSSSDANAEAITALVTTDPEILTALTPADKMRVSALLLKNAEAVGETALYQELRNPAHALASMVGVLGEAAVLADHKAFADYVLATAPAAPAFVTALATSPTLLGSLQDQYKARAGHSDFGTANSFASVLPSLDHALALVSTDVEALRMLASVVRAAGYGAFGALDLANKRFDSLPKLKAKAFNAYAGDLSAVDRALAAAYYNSGAATFRANYLDPAPPVTV</sequence>
<dbReference type="AlphaFoldDB" id="A0A7W9BG14"/>
<proteinExistence type="predicted"/>